<evidence type="ECO:0000313" key="5">
    <source>
        <dbReference type="EMBL" id="MFD1779989.1"/>
    </source>
</evidence>
<reference evidence="6" key="1">
    <citation type="journal article" date="2019" name="Int. J. Syst. Evol. Microbiol.">
        <title>The Global Catalogue of Microorganisms (GCM) 10K type strain sequencing project: providing services to taxonomists for standard genome sequencing and annotation.</title>
        <authorList>
            <consortium name="The Broad Institute Genomics Platform"/>
            <consortium name="The Broad Institute Genome Sequencing Center for Infectious Disease"/>
            <person name="Wu L."/>
            <person name="Ma J."/>
        </authorList>
    </citation>
    <scope>NUCLEOTIDE SEQUENCE [LARGE SCALE GENOMIC DNA]</scope>
    <source>
        <strain evidence="6">CCUG 15531</strain>
    </source>
</reference>
<protein>
    <recommendedName>
        <fullName evidence="4">Flagellar assembly factor FliW</fullName>
    </recommendedName>
</protein>
<dbReference type="Gene3D" id="2.30.290.10">
    <property type="entry name" value="BH3618-like"/>
    <property type="match status" value="1"/>
</dbReference>
<keyword evidence="1 4" id="KW-0963">Cytoplasm</keyword>
<comment type="caution">
    <text evidence="5">The sequence shown here is derived from an EMBL/GenBank/DDBJ whole genome shotgun (WGS) entry which is preliminary data.</text>
</comment>
<evidence type="ECO:0000256" key="4">
    <source>
        <dbReference type="HAMAP-Rule" id="MF_01185"/>
    </source>
</evidence>
<dbReference type="HAMAP" id="MF_01185">
    <property type="entry name" value="FliW"/>
    <property type="match status" value="1"/>
</dbReference>
<name>A0ABW4MQR7_9BACI</name>
<dbReference type="Proteomes" id="UP001597227">
    <property type="component" value="Unassembled WGS sequence"/>
</dbReference>
<sequence>MKIDTKYHGEIHIEEKEIITFANGIPGFLEEKCFVILPFGEDTSISIMQSVGNSQLAFVVTNPFFFFKEYDFNLDDQVIEQLHLESEKDISVYVILTVKDPFEKTTANLQAPVVLNTKKQLAKQVILTNTSYQTKHLIFEKGKVSAK</sequence>
<organism evidence="5 6">
    <name type="scientific">Fredinandcohnia salidurans</name>
    <dbReference type="NCBI Taxonomy" id="2595041"/>
    <lineage>
        <taxon>Bacteria</taxon>
        <taxon>Bacillati</taxon>
        <taxon>Bacillota</taxon>
        <taxon>Bacilli</taxon>
        <taxon>Bacillales</taxon>
        <taxon>Bacillaceae</taxon>
        <taxon>Fredinandcohnia</taxon>
    </lineage>
</organism>
<dbReference type="PANTHER" id="PTHR39190:SF1">
    <property type="entry name" value="FLAGELLAR ASSEMBLY FACTOR FLIW"/>
    <property type="match status" value="1"/>
</dbReference>
<keyword evidence="3 4" id="KW-0810">Translation regulation</keyword>
<accession>A0ABW4MQR7</accession>
<evidence type="ECO:0000256" key="1">
    <source>
        <dbReference type="ARBA" id="ARBA00022490"/>
    </source>
</evidence>
<evidence type="ECO:0000256" key="2">
    <source>
        <dbReference type="ARBA" id="ARBA00022795"/>
    </source>
</evidence>
<comment type="subcellular location">
    <subcellularLocation>
        <location evidence="4">Cytoplasm</location>
    </subcellularLocation>
</comment>
<dbReference type="NCBIfam" id="NF009793">
    <property type="entry name" value="PRK13285.1-1"/>
    <property type="match status" value="1"/>
</dbReference>
<dbReference type="SUPFAM" id="SSF141457">
    <property type="entry name" value="BH3618-like"/>
    <property type="match status" value="1"/>
</dbReference>
<dbReference type="InterPro" id="IPR003775">
    <property type="entry name" value="Flagellar_assembly_factor_FliW"/>
</dbReference>
<dbReference type="InterPro" id="IPR024046">
    <property type="entry name" value="Flagellar_assmbl_FliW_dom_sf"/>
</dbReference>
<proteinExistence type="inferred from homology"/>
<keyword evidence="6" id="KW-1185">Reference proteome</keyword>
<evidence type="ECO:0000256" key="3">
    <source>
        <dbReference type="ARBA" id="ARBA00022845"/>
    </source>
</evidence>
<dbReference type="PANTHER" id="PTHR39190">
    <property type="entry name" value="FLAGELLAR ASSEMBLY FACTOR FLIW"/>
    <property type="match status" value="1"/>
</dbReference>
<keyword evidence="4" id="KW-0143">Chaperone</keyword>
<comment type="function">
    <text evidence="4">Acts as an anti-CsrA protein, binds CsrA and prevents it from repressing translation of its target genes, one of which is flagellin. Binds to flagellin and participates in the assembly of the flagellum.</text>
</comment>
<dbReference type="Pfam" id="PF02623">
    <property type="entry name" value="FliW"/>
    <property type="match status" value="1"/>
</dbReference>
<gene>
    <name evidence="4 5" type="primary">fliW</name>
    <name evidence="5" type="ORF">ACFSFW_15090</name>
</gene>
<comment type="similarity">
    <text evidence="4">Belongs to the FliW family.</text>
</comment>
<dbReference type="RefSeq" id="WP_388039456.1">
    <property type="nucleotide sequence ID" value="NZ_JBHUEK010000025.1"/>
</dbReference>
<keyword evidence="5" id="KW-0969">Cilium</keyword>
<keyword evidence="2 4" id="KW-1005">Bacterial flagellum biogenesis</keyword>
<keyword evidence="5" id="KW-0282">Flagellum</keyword>
<evidence type="ECO:0000313" key="6">
    <source>
        <dbReference type="Proteomes" id="UP001597227"/>
    </source>
</evidence>
<comment type="subunit">
    <text evidence="4">Interacts with translational regulator CsrA and flagellin(s).</text>
</comment>
<dbReference type="EMBL" id="JBHUEK010000025">
    <property type="protein sequence ID" value="MFD1779989.1"/>
    <property type="molecule type" value="Genomic_DNA"/>
</dbReference>
<keyword evidence="5" id="KW-0966">Cell projection</keyword>